<dbReference type="Proteomes" id="UP000095281">
    <property type="component" value="Unplaced"/>
</dbReference>
<sequence>MNHRRQRIPYLQIENGFFRNELEFVQDYWTNNSQLWIQQRPPARIQIGMATYNLCSDNPQRGPIICNTRLRVVRNDEGGVTVYRAGFHTHRINRAEEAIEVNQN</sequence>
<dbReference type="WBParaSite" id="MhA1_Contig1809.frz3.gene4">
    <property type="protein sequence ID" value="MhA1_Contig1809.frz3.gene4"/>
    <property type="gene ID" value="MhA1_Contig1809.frz3.gene4"/>
</dbReference>
<reference evidence="2" key="1">
    <citation type="submission" date="2016-11" db="UniProtKB">
        <authorList>
            <consortium name="WormBaseParasite"/>
        </authorList>
    </citation>
    <scope>IDENTIFICATION</scope>
</reference>
<proteinExistence type="predicted"/>
<protein>
    <submittedName>
        <fullName evidence="2">Uncharacterized protein</fullName>
    </submittedName>
</protein>
<dbReference type="AlphaFoldDB" id="A0A1I8BB54"/>
<accession>A0A1I8BB54</accession>
<evidence type="ECO:0000313" key="1">
    <source>
        <dbReference type="Proteomes" id="UP000095281"/>
    </source>
</evidence>
<keyword evidence="1" id="KW-1185">Reference proteome</keyword>
<evidence type="ECO:0000313" key="2">
    <source>
        <dbReference type="WBParaSite" id="MhA1_Contig1809.frz3.gene4"/>
    </source>
</evidence>
<organism evidence="1 2">
    <name type="scientific">Meloidogyne hapla</name>
    <name type="common">Root-knot nematode worm</name>
    <dbReference type="NCBI Taxonomy" id="6305"/>
    <lineage>
        <taxon>Eukaryota</taxon>
        <taxon>Metazoa</taxon>
        <taxon>Ecdysozoa</taxon>
        <taxon>Nematoda</taxon>
        <taxon>Chromadorea</taxon>
        <taxon>Rhabditida</taxon>
        <taxon>Tylenchina</taxon>
        <taxon>Tylenchomorpha</taxon>
        <taxon>Tylenchoidea</taxon>
        <taxon>Meloidogynidae</taxon>
        <taxon>Meloidogyninae</taxon>
        <taxon>Meloidogyne</taxon>
    </lineage>
</organism>
<name>A0A1I8BB54_MELHA</name>